<keyword evidence="2" id="KW-1185">Reference proteome</keyword>
<protein>
    <submittedName>
        <fullName evidence="1">Uncharacterized protein</fullName>
    </submittedName>
</protein>
<sequence>MAVIDDWPYVLPITDAEVRIIEAHFGDVLDDLFGPLP</sequence>
<evidence type="ECO:0000313" key="1">
    <source>
        <dbReference type="EMBL" id="PCD04790.1"/>
    </source>
</evidence>
<accession>A0A2A4B9P5</accession>
<organism evidence="1 2">
    <name type="scientific">Sphingomonas spermidinifaciens</name>
    <dbReference type="NCBI Taxonomy" id="1141889"/>
    <lineage>
        <taxon>Bacteria</taxon>
        <taxon>Pseudomonadati</taxon>
        <taxon>Pseudomonadota</taxon>
        <taxon>Alphaproteobacteria</taxon>
        <taxon>Sphingomonadales</taxon>
        <taxon>Sphingomonadaceae</taxon>
        <taxon>Sphingomonas</taxon>
    </lineage>
</organism>
<name>A0A2A4B9P5_9SPHN</name>
<reference evidence="1 2" key="1">
    <citation type="submission" date="2017-09" db="EMBL/GenBank/DDBJ databases">
        <title>Sphingomonas spermidinifaciens 9NM-10, whole genome shotgun sequence.</title>
        <authorList>
            <person name="Feng G."/>
            <person name="Zhu H."/>
        </authorList>
    </citation>
    <scope>NUCLEOTIDE SEQUENCE [LARGE SCALE GENOMIC DNA]</scope>
    <source>
        <strain evidence="1 2">9NM-10</strain>
    </source>
</reference>
<dbReference type="Proteomes" id="UP000218366">
    <property type="component" value="Unassembled WGS sequence"/>
</dbReference>
<dbReference type="EMBL" id="NWMW01000001">
    <property type="protein sequence ID" value="PCD04790.1"/>
    <property type="molecule type" value="Genomic_DNA"/>
</dbReference>
<comment type="caution">
    <text evidence="1">The sequence shown here is derived from an EMBL/GenBank/DDBJ whole genome shotgun (WGS) entry which is preliminary data.</text>
</comment>
<gene>
    <name evidence="1" type="ORF">COC42_07830</name>
</gene>
<dbReference type="AlphaFoldDB" id="A0A2A4B9P5"/>
<evidence type="ECO:0000313" key="2">
    <source>
        <dbReference type="Proteomes" id="UP000218366"/>
    </source>
</evidence>
<proteinExistence type="predicted"/>